<dbReference type="AlphaFoldDB" id="A0A6G0ZHG9"/>
<gene>
    <name evidence="1" type="ORF">FWK35_00032921</name>
</gene>
<sequence length="83" mass="9706">PSDRSAKDVEAITSRLRRVDTLNRLPNNVLQQLAFVGYYEDLERGVMPDILTCERMKPTVLFRVKWFCLLAMLGLKKKYITCR</sequence>
<comment type="caution">
    <text evidence="1">The sequence shown here is derived from an EMBL/GenBank/DDBJ whole genome shotgun (WGS) entry which is preliminary data.</text>
</comment>
<reference evidence="1 2" key="1">
    <citation type="submission" date="2019-08" db="EMBL/GenBank/DDBJ databases">
        <title>Whole genome of Aphis craccivora.</title>
        <authorList>
            <person name="Voronova N.V."/>
            <person name="Shulinski R.S."/>
            <person name="Bandarenka Y.V."/>
            <person name="Zhorov D.G."/>
            <person name="Warner D."/>
        </authorList>
    </citation>
    <scope>NUCLEOTIDE SEQUENCE [LARGE SCALE GENOMIC DNA]</scope>
    <source>
        <strain evidence="1">180601</strain>
        <tissue evidence="1">Whole Body</tissue>
    </source>
</reference>
<protein>
    <submittedName>
        <fullName evidence="1">Rap guanine nucleotide exchange factor 4</fullName>
    </submittedName>
</protein>
<evidence type="ECO:0000313" key="2">
    <source>
        <dbReference type="Proteomes" id="UP000478052"/>
    </source>
</evidence>
<evidence type="ECO:0000313" key="1">
    <source>
        <dbReference type="EMBL" id="KAF0770591.1"/>
    </source>
</evidence>
<name>A0A6G0ZHG9_APHCR</name>
<organism evidence="1 2">
    <name type="scientific">Aphis craccivora</name>
    <name type="common">Cowpea aphid</name>
    <dbReference type="NCBI Taxonomy" id="307492"/>
    <lineage>
        <taxon>Eukaryota</taxon>
        <taxon>Metazoa</taxon>
        <taxon>Ecdysozoa</taxon>
        <taxon>Arthropoda</taxon>
        <taxon>Hexapoda</taxon>
        <taxon>Insecta</taxon>
        <taxon>Pterygota</taxon>
        <taxon>Neoptera</taxon>
        <taxon>Paraneoptera</taxon>
        <taxon>Hemiptera</taxon>
        <taxon>Sternorrhyncha</taxon>
        <taxon>Aphidomorpha</taxon>
        <taxon>Aphidoidea</taxon>
        <taxon>Aphididae</taxon>
        <taxon>Aphidini</taxon>
        <taxon>Aphis</taxon>
        <taxon>Aphis</taxon>
    </lineage>
</organism>
<accession>A0A6G0ZHG9</accession>
<dbReference type="OrthoDB" id="21144at2759"/>
<proteinExistence type="predicted"/>
<keyword evidence="2" id="KW-1185">Reference proteome</keyword>
<dbReference type="Proteomes" id="UP000478052">
    <property type="component" value="Unassembled WGS sequence"/>
</dbReference>
<dbReference type="EMBL" id="VUJU01000412">
    <property type="protein sequence ID" value="KAF0770591.1"/>
    <property type="molecule type" value="Genomic_DNA"/>
</dbReference>
<feature type="non-terminal residue" evidence="1">
    <location>
        <position position="83"/>
    </location>
</feature>
<feature type="non-terminal residue" evidence="1">
    <location>
        <position position="1"/>
    </location>
</feature>